<organism evidence="1 2">
    <name type="scientific">Vibrio vulnificus</name>
    <dbReference type="NCBI Taxonomy" id="672"/>
    <lineage>
        <taxon>Bacteria</taxon>
        <taxon>Pseudomonadati</taxon>
        <taxon>Pseudomonadota</taxon>
        <taxon>Gammaproteobacteria</taxon>
        <taxon>Vibrionales</taxon>
        <taxon>Vibrionaceae</taxon>
        <taxon>Vibrio</taxon>
    </lineage>
</organism>
<gene>
    <name evidence="1" type="ORF">CRN52_13635</name>
</gene>
<sequence length="94" mass="10828">MSNILKAQQLDYIQVIDTDDESDVRRVIEFCGVPSHGIDQELIYHFGGSPYMFETPPTNQELCNINGSFIIRLENGKFHLMSEWLFKQLFESAA</sequence>
<dbReference type="AlphaFoldDB" id="A0A2S3R1Z4"/>
<dbReference type="RefSeq" id="WP_043011131.1">
    <property type="nucleotide sequence ID" value="NZ_PDGH01000101.1"/>
</dbReference>
<evidence type="ECO:0000313" key="2">
    <source>
        <dbReference type="Proteomes" id="UP000237466"/>
    </source>
</evidence>
<proteinExistence type="predicted"/>
<comment type="caution">
    <text evidence="1">The sequence shown here is derived from an EMBL/GenBank/DDBJ whole genome shotgun (WGS) entry which is preliminary data.</text>
</comment>
<reference evidence="1 2" key="1">
    <citation type="journal article" date="2018" name="Front. Microbiol.">
        <title>Phylogeny of Vibrio vulnificus from the Analysis of the Core-Genome: Implications for Intra-Species Taxonomy.</title>
        <authorList>
            <person name="Roig F.J."/>
            <person name="Gonzalez-Candelas F."/>
            <person name="Sanjuan E."/>
            <person name="Fouz B."/>
            <person name="Feil E.J."/>
            <person name="Llorens C."/>
            <person name="Baker-Austin C."/>
            <person name="Oliver J.D."/>
            <person name="Danin-Poleg Y."/>
            <person name="Gibas C.J."/>
            <person name="Kashi Y."/>
            <person name="Gulig P.A."/>
            <person name="Morrison S.S."/>
            <person name="Amaro C."/>
        </authorList>
    </citation>
    <scope>NUCLEOTIDE SEQUENCE [LARGE SCALE GENOMIC DNA]</scope>
    <source>
        <strain evidence="1 2">CECT4608</strain>
    </source>
</reference>
<evidence type="ECO:0000313" key="1">
    <source>
        <dbReference type="EMBL" id="POB47115.1"/>
    </source>
</evidence>
<accession>A0A2S3R1Z4</accession>
<dbReference type="Proteomes" id="UP000237466">
    <property type="component" value="Unassembled WGS sequence"/>
</dbReference>
<dbReference type="EMBL" id="PDGH01000101">
    <property type="protein sequence ID" value="POB47115.1"/>
    <property type="molecule type" value="Genomic_DNA"/>
</dbReference>
<protein>
    <submittedName>
        <fullName evidence="1">Uncharacterized protein</fullName>
    </submittedName>
</protein>
<name>A0A2S3R1Z4_VIBVL</name>